<dbReference type="InterPro" id="IPR002225">
    <property type="entry name" value="3Beta_OHSteriod_DH/Estase"/>
</dbReference>
<dbReference type="Gene3D" id="3.40.50.720">
    <property type="entry name" value="NAD(P)-binding Rossmann-like Domain"/>
    <property type="match status" value="1"/>
</dbReference>
<sequence>MEEGKGRVCVTGGTGFLGSWLIKTLLEDGYSVNTTIRSDPKKKRDISFLTNLPGASQKLKIFNADLSNPESFTEAIEGCFGVFHTATPIDLLVTEPEELVTKRTIDGTLGILKACLNSKTVKRVVYTSSGAAVSRTGKEEEAVVRVVGAMWITLEI</sequence>
<dbReference type="Pfam" id="PF01073">
    <property type="entry name" value="3Beta_HSD"/>
    <property type="match status" value="1"/>
</dbReference>
<dbReference type="Proteomes" id="UP001341840">
    <property type="component" value="Unassembled WGS sequence"/>
</dbReference>
<dbReference type="InterPro" id="IPR050425">
    <property type="entry name" value="NAD(P)_dehydrat-like"/>
</dbReference>
<protein>
    <recommendedName>
        <fullName evidence="3">3-beta hydroxysteroid dehydrogenase/isomerase domain-containing protein</fullName>
    </recommendedName>
</protein>
<reference evidence="4 5" key="1">
    <citation type="journal article" date="2023" name="Plants (Basel)">
        <title>Bridging the Gap: Combining Genomics and Transcriptomics Approaches to Understand Stylosanthes scabra, an Orphan Legume from the Brazilian Caatinga.</title>
        <authorList>
            <person name="Ferreira-Neto J.R.C."/>
            <person name="da Silva M.D."/>
            <person name="Binneck E."/>
            <person name="de Melo N.F."/>
            <person name="da Silva R.H."/>
            <person name="de Melo A.L.T.M."/>
            <person name="Pandolfi V."/>
            <person name="Bustamante F.O."/>
            <person name="Brasileiro-Vidal A.C."/>
            <person name="Benko-Iseppon A.M."/>
        </authorList>
    </citation>
    <scope>NUCLEOTIDE SEQUENCE [LARGE SCALE GENOMIC DNA]</scope>
    <source>
        <tissue evidence="4">Leaves</tissue>
    </source>
</reference>
<evidence type="ECO:0000256" key="1">
    <source>
        <dbReference type="ARBA" id="ARBA00022857"/>
    </source>
</evidence>
<organism evidence="4 5">
    <name type="scientific">Stylosanthes scabra</name>
    <dbReference type="NCBI Taxonomy" id="79078"/>
    <lineage>
        <taxon>Eukaryota</taxon>
        <taxon>Viridiplantae</taxon>
        <taxon>Streptophyta</taxon>
        <taxon>Embryophyta</taxon>
        <taxon>Tracheophyta</taxon>
        <taxon>Spermatophyta</taxon>
        <taxon>Magnoliopsida</taxon>
        <taxon>eudicotyledons</taxon>
        <taxon>Gunneridae</taxon>
        <taxon>Pentapetalae</taxon>
        <taxon>rosids</taxon>
        <taxon>fabids</taxon>
        <taxon>Fabales</taxon>
        <taxon>Fabaceae</taxon>
        <taxon>Papilionoideae</taxon>
        <taxon>50 kb inversion clade</taxon>
        <taxon>dalbergioids sensu lato</taxon>
        <taxon>Dalbergieae</taxon>
        <taxon>Pterocarpus clade</taxon>
        <taxon>Stylosanthes</taxon>
    </lineage>
</organism>
<accession>A0ABU6UHB8</accession>
<dbReference type="SUPFAM" id="SSF51735">
    <property type="entry name" value="NAD(P)-binding Rossmann-fold domains"/>
    <property type="match status" value="1"/>
</dbReference>
<gene>
    <name evidence="4" type="ORF">PIB30_050198</name>
</gene>
<dbReference type="PANTHER" id="PTHR10366">
    <property type="entry name" value="NAD DEPENDENT EPIMERASE/DEHYDRATASE"/>
    <property type="match status" value="1"/>
</dbReference>
<evidence type="ECO:0000259" key="3">
    <source>
        <dbReference type="Pfam" id="PF01073"/>
    </source>
</evidence>
<dbReference type="PANTHER" id="PTHR10366:SF617">
    <property type="entry name" value="DIHYDROFLAVONOL 4-REDUCTASE-LIKE PROTEIN"/>
    <property type="match status" value="1"/>
</dbReference>
<name>A0ABU6UHB8_9FABA</name>
<evidence type="ECO:0000313" key="5">
    <source>
        <dbReference type="Proteomes" id="UP001341840"/>
    </source>
</evidence>
<comment type="caution">
    <text evidence="4">The sequence shown here is derived from an EMBL/GenBank/DDBJ whole genome shotgun (WGS) entry which is preliminary data.</text>
</comment>
<dbReference type="InterPro" id="IPR036291">
    <property type="entry name" value="NAD(P)-bd_dom_sf"/>
</dbReference>
<keyword evidence="5" id="KW-1185">Reference proteome</keyword>
<evidence type="ECO:0000256" key="2">
    <source>
        <dbReference type="ARBA" id="ARBA00023002"/>
    </source>
</evidence>
<proteinExistence type="predicted"/>
<keyword evidence="2" id="KW-0560">Oxidoreductase</keyword>
<keyword evidence="1" id="KW-0521">NADP</keyword>
<feature type="domain" description="3-beta hydroxysteroid dehydrogenase/isomerase" evidence="3">
    <location>
        <begin position="10"/>
        <end position="135"/>
    </location>
</feature>
<evidence type="ECO:0000313" key="4">
    <source>
        <dbReference type="EMBL" id="MED6160289.1"/>
    </source>
</evidence>
<dbReference type="EMBL" id="JASCZI010121172">
    <property type="protein sequence ID" value="MED6160289.1"/>
    <property type="molecule type" value="Genomic_DNA"/>
</dbReference>